<evidence type="ECO:0000313" key="2">
    <source>
        <dbReference type="EMBL" id="KKW27074.1"/>
    </source>
</evidence>
<evidence type="ECO:0000256" key="1">
    <source>
        <dbReference type="SAM" id="SignalP"/>
    </source>
</evidence>
<accession>A0A0G2A4B4</accession>
<evidence type="ECO:0008006" key="4">
    <source>
        <dbReference type="Google" id="ProtNLM"/>
    </source>
</evidence>
<dbReference type="EMBL" id="LCRB01000001">
    <property type="protein sequence ID" value="KKW27074.1"/>
    <property type="molecule type" value="Genomic_DNA"/>
</dbReference>
<keyword evidence="1" id="KW-0732">Signal</keyword>
<feature type="signal peptide" evidence="1">
    <location>
        <begin position="1"/>
        <end position="21"/>
    </location>
</feature>
<gene>
    <name evidence="2" type="ORF">VF00_C0001G0009</name>
</gene>
<name>A0A0G2A4B4_UNCK3</name>
<organism evidence="2 3">
    <name type="scientific">candidate division Kazan bacterium GW2011_GWB1_52_7</name>
    <dbReference type="NCBI Taxonomy" id="1620414"/>
    <lineage>
        <taxon>Bacteria</taxon>
        <taxon>Bacteria division Kazan-3B-28</taxon>
    </lineage>
</organism>
<dbReference type="Proteomes" id="UP000034913">
    <property type="component" value="Unassembled WGS sequence"/>
</dbReference>
<reference evidence="2 3" key="1">
    <citation type="journal article" date="2015" name="Nature">
        <title>rRNA introns, odd ribosomes, and small enigmatic genomes across a large radiation of phyla.</title>
        <authorList>
            <person name="Brown C.T."/>
            <person name="Hug L.A."/>
            <person name="Thomas B.C."/>
            <person name="Sharon I."/>
            <person name="Castelle C.J."/>
            <person name="Singh A."/>
            <person name="Wilkins M.J."/>
            <person name="Williams K.H."/>
            <person name="Banfield J.F."/>
        </authorList>
    </citation>
    <scope>NUCLEOTIDE SEQUENCE [LARGE SCALE GENOMIC DNA]</scope>
</reference>
<evidence type="ECO:0000313" key="3">
    <source>
        <dbReference type="Proteomes" id="UP000034913"/>
    </source>
</evidence>
<dbReference type="AlphaFoldDB" id="A0A0G2A4B4"/>
<proteinExistence type="predicted"/>
<comment type="caution">
    <text evidence="2">The sequence shown here is derived from an EMBL/GenBank/DDBJ whole genome shotgun (WGS) entry which is preliminary data.</text>
</comment>
<feature type="chain" id="PRO_5002541689" description="Mannosyl-glycoprotein endo-beta-N-acetylglucosamidase-like domain-containing protein" evidence="1">
    <location>
        <begin position="22"/>
        <end position="156"/>
    </location>
</feature>
<sequence>MNGLLGALVALFASAIMSVHSPVPVEDPATLALRDFLSEKGSPLPAEELIQYSNWKSIVAVSAAESSYGKHLGGAFNAWGIKDYTSGSVKYGRTRDFASWEESIKYTSELLYKYDPEDGEPDPKQMVATWKYVRPYGHWVNNVAYSLYDISENITV</sequence>
<protein>
    <recommendedName>
        <fullName evidence="4">Mannosyl-glycoprotein endo-beta-N-acetylglucosamidase-like domain-containing protein</fullName>
    </recommendedName>
</protein>